<evidence type="ECO:0000256" key="11">
    <source>
        <dbReference type="ARBA" id="ARBA00047359"/>
    </source>
</evidence>
<evidence type="ECO:0000256" key="5">
    <source>
        <dbReference type="ARBA" id="ARBA00022723"/>
    </source>
</evidence>
<dbReference type="EMBL" id="CP059275">
    <property type="protein sequence ID" value="QLQ61760.1"/>
    <property type="molecule type" value="Genomic_DNA"/>
</dbReference>
<dbReference type="PROSITE" id="PS50975">
    <property type="entry name" value="ATP_GRASP"/>
    <property type="match status" value="1"/>
</dbReference>
<dbReference type="InterPro" id="IPR005479">
    <property type="entry name" value="CPAse_ATP-bd"/>
</dbReference>
<feature type="domain" description="ATP-grasp" evidence="13">
    <location>
        <begin position="128"/>
        <end position="322"/>
    </location>
</feature>
<protein>
    <submittedName>
        <fullName evidence="14">ATP-grasp domain-containing protein</fullName>
    </submittedName>
</protein>
<keyword evidence="10" id="KW-0464">Manganese</keyword>
<dbReference type="GO" id="GO:0005524">
    <property type="term" value="F:ATP binding"/>
    <property type="evidence" value="ECO:0007669"/>
    <property type="project" value="UniProtKB-UniRule"/>
</dbReference>
<organism evidence="14 15">
    <name type="scientific">Limosilactobacillus reuteri</name>
    <name type="common">Lactobacillus reuteri</name>
    <dbReference type="NCBI Taxonomy" id="1598"/>
    <lineage>
        <taxon>Bacteria</taxon>
        <taxon>Bacillati</taxon>
        <taxon>Bacillota</taxon>
        <taxon>Bacilli</taxon>
        <taxon>Lactobacillales</taxon>
        <taxon>Lactobacillaceae</taxon>
        <taxon>Limosilactobacillus</taxon>
    </lineage>
</organism>
<name>A0A7L6BIT2_LIMRT</name>
<comment type="cofactor">
    <cofactor evidence="2">
        <name>Mg(2+)</name>
        <dbReference type="ChEBI" id="CHEBI:18420"/>
    </cofactor>
</comment>
<dbReference type="InterPro" id="IPR005480">
    <property type="entry name" value="CPSase_lsu_oligo"/>
</dbReference>
<dbReference type="SUPFAM" id="SSF52440">
    <property type="entry name" value="PreATP-grasp domain"/>
    <property type="match status" value="2"/>
</dbReference>
<keyword evidence="8 12" id="KW-0067">ATP-binding</keyword>
<dbReference type="PANTHER" id="PTHR11405:SF53">
    <property type="entry name" value="CARBAMOYL-PHOSPHATE SYNTHASE [AMMONIA], MITOCHONDRIAL"/>
    <property type="match status" value="1"/>
</dbReference>
<dbReference type="GO" id="GO:0006541">
    <property type="term" value="P:glutamine metabolic process"/>
    <property type="evidence" value="ECO:0007669"/>
    <property type="project" value="TreeGrafter"/>
</dbReference>
<evidence type="ECO:0000256" key="7">
    <source>
        <dbReference type="ARBA" id="ARBA00022741"/>
    </source>
</evidence>
<dbReference type="GO" id="GO:0004087">
    <property type="term" value="F:carbamoyl-phosphate synthase (ammonia) activity"/>
    <property type="evidence" value="ECO:0007669"/>
    <property type="project" value="UniProtKB-EC"/>
</dbReference>
<dbReference type="SMART" id="SM01096">
    <property type="entry name" value="CPSase_L_D3"/>
    <property type="match status" value="1"/>
</dbReference>
<dbReference type="GO" id="GO:0004088">
    <property type="term" value="F:carbamoyl-phosphate synthase (glutamine-hydrolyzing) activity"/>
    <property type="evidence" value="ECO:0007669"/>
    <property type="project" value="TreeGrafter"/>
</dbReference>
<dbReference type="Pfam" id="PF02787">
    <property type="entry name" value="CPSase_L_D3"/>
    <property type="match status" value="1"/>
</dbReference>
<comment type="similarity">
    <text evidence="3">Belongs to the CarB family.</text>
</comment>
<comment type="cofactor">
    <cofactor evidence="1">
        <name>Mn(2+)</name>
        <dbReference type="ChEBI" id="CHEBI:29035"/>
    </cofactor>
</comment>
<dbReference type="Gene3D" id="3.40.50.20">
    <property type="match status" value="2"/>
</dbReference>
<evidence type="ECO:0000256" key="4">
    <source>
        <dbReference type="ARBA" id="ARBA00022598"/>
    </source>
</evidence>
<dbReference type="Pfam" id="PF02786">
    <property type="entry name" value="CPSase_L_D2"/>
    <property type="match status" value="1"/>
</dbReference>
<dbReference type="GO" id="GO:0006221">
    <property type="term" value="P:pyrimidine nucleotide biosynthetic process"/>
    <property type="evidence" value="ECO:0007669"/>
    <property type="project" value="UniProtKB-KW"/>
</dbReference>
<keyword evidence="6" id="KW-0677">Repeat</keyword>
<evidence type="ECO:0000256" key="3">
    <source>
        <dbReference type="ARBA" id="ARBA00009799"/>
    </source>
</evidence>
<dbReference type="AlphaFoldDB" id="A0A7L6BIT2"/>
<evidence type="ECO:0000256" key="9">
    <source>
        <dbReference type="ARBA" id="ARBA00022975"/>
    </source>
</evidence>
<evidence type="ECO:0000256" key="1">
    <source>
        <dbReference type="ARBA" id="ARBA00001936"/>
    </source>
</evidence>
<dbReference type="InterPro" id="IPR011761">
    <property type="entry name" value="ATP-grasp"/>
</dbReference>
<dbReference type="InterPro" id="IPR036897">
    <property type="entry name" value="CarbamoylP_synth_lsu_oligo_sf"/>
</dbReference>
<dbReference type="Gene3D" id="1.10.1030.10">
    <property type="entry name" value="Carbamoyl-phosphate synthetase, large subunit oligomerisation domain"/>
    <property type="match status" value="1"/>
</dbReference>
<dbReference type="Gene3D" id="3.30.1490.20">
    <property type="entry name" value="ATP-grasp fold, A domain"/>
    <property type="match status" value="1"/>
</dbReference>
<dbReference type="Proteomes" id="UP000510868">
    <property type="component" value="Chromosome"/>
</dbReference>
<dbReference type="InterPro" id="IPR016185">
    <property type="entry name" value="PreATP-grasp_dom_sf"/>
</dbReference>
<dbReference type="FunFam" id="3.40.50.20:FF:000001">
    <property type="entry name" value="Carbamoyl-phosphate synthase large chain"/>
    <property type="match status" value="1"/>
</dbReference>
<keyword evidence="7 12" id="KW-0547">Nucleotide-binding</keyword>
<dbReference type="PRINTS" id="PR00098">
    <property type="entry name" value="CPSASE"/>
</dbReference>
<keyword evidence="9" id="KW-0665">Pyrimidine biosynthesis</keyword>
<evidence type="ECO:0000256" key="10">
    <source>
        <dbReference type="ARBA" id="ARBA00023211"/>
    </source>
</evidence>
<dbReference type="Gene3D" id="3.30.470.20">
    <property type="entry name" value="ATP-grasp fold, B domain"/>
    <property type="match status" value="1"/>
</dbReference>
<keyword evidence="4" id="KW-0436">Ligase</keyword>
<reference evidence="14 15" key="1">
    <citation type="submission" date="2020-07" db="EMBL/GenBank/DDBJ databases">
        <title>Genome sequence of Lactobacillus reuteri CNEI-KCA3 isolated from the faeces of a reared-broiler chicken, South-East Nigeria, reveals presence of CRISPR arrays.</title>
        <authorList>
            <person name="Anukam K.C."/>
            <person name="Ibezim C.N."/>
            <person name="BeecK W.V."/>
            <person name="Allonsius C."/>
            <person name="Broek M.D."/>
            <person name="Tuyaerts I."/>
            <person name="Attama A."/>
            <person name="Esimone C.O."/>
            <person name="Lebeer S."/>
        </authorList>
    </citation>
    <scope>NUCLEOTIDE SEQUENCE [LARGE SCALE GENOMIC DNA]</scope>
    <source>
        <strain evidence="14 15">CNEI-KCA3</strain>
    </source>
</reference>
<evidence type="ECO:0000256" key="12">
    <source>
        <dbReference type="PROSITE-ProRule" id="PRU00409"/>
    </source>
</evidence>
<dbReference type="GO" id="GO:0005737">
    <property type="term" value="C:cytoplasm"/>
    <property type="evidence" value="ECO:0007669"/>
    <property type="project" value="TreeGrafter"/>
</dbReference>
<evidence type="ECO:0000259" key="13">
    <source>
        <dbReference type="PROSITE" id="PS50975"/>
    </source>
</evidence>
<dbReference type="InterPro" id="IPR013815">
    <property type="entry name" value="ATP_grasp_subdomain_1"/>
</dbReference>
<evidence type="ECO:0000256" key="6">
    <source>
        <dbReference type="ARBA" id="ARBA00022737"/>
    </source>
</evidence>
<comment type="catalytic activity">
    <reaction evidence="11">
        <text>hydrogencarbonate + NH4(+) + 2 ATP = carbamoyl phosphate + 2 ADP + phosphate + 2 H(+)</text>
        <dbReference type="Rhea" id="RHEA:18029"/>
        <dbReference type="ChEBI" id="CHEBI:15378"/>
        <dbReference type="ChEBI" id="CHEBI:17544"/>
        <dbReference type="ChEBI" id="CHEBI:28938"/>
        <dbReference type="ChEBI" id="CHEBI:30616"/>
        <dbReference type="ChEBI" id="CHEBI:43474"/>
        <dbReference type="ChEBI" id="CHEBI:58228"/>
        <dbReference type="ChEBI" id="CHEBI:456216"/>
        <dbReference type="EC" id="6.3.4.16"/>
    </reaction>
</comment>
<evidence type="ECO:0000256" key="2">
    <source>
        <dbReference type="ARBA" id="ARBA00001946"/>
    </source>
</evidence>
<dbReference type="SUPFAM" id="SSF48108">
    <property type="entry name" value="Carbamoyl phosphate synthetase, large subunit connection domain"/>
    <property type="match status" value="1"/>
</dbReference>
<dbReference type="InterPro" id="IPR005483">
    <property type="entry name" value="CPSase_dom"/>
</dbReference>
<dbReference type="RefSeq" id="WP_181462501.1">
    <property type="nucleotide sequence ID" value="NZ_CP059275.1"/>
</dbReference>
<gene>
    <name evidence="14" type="ORF">HHK02_00010</name>
</gene>
<dbReference type="PANTHER" id="PTHR11405">
    <property type="entry name" value="CARBAMOYLTRANSFERASE FAMILY MEMBER"/>
    <property type="match status" value="1"/>
</dbReference>
<evidence type="ECO:0000313" key="15">
    <source>
        <dbReference type="Proteomes" id="UP000510868"/>
    </source>
</evidence>
<dbReference type="GO" id="GO:0046872">
    <property type="term" value="F:metal ion binding"/>
    <property type="evidence" value="ECO:0007669"/>
    <property type="project" value="UniProtKB-KW"/>
</dbReference>
<accession>A0A7L6BIT2</accession>
<proteinExistence type="inferred from homology"/>
<dbReference type="Pfam" id="PF25596">
    <property type="entry name" value="CPSase_L_D1"/>
    <property type="match status" value="2"/>
</dbReference>
<keyword evidence="5" id="KW-0479">Metal-binding</keyword>
<evidence type="ECO:0000313" key="14">
    <source>
        <dbReference type="EMBL" id="QLQ61760.1"/>
    </source>
</evidence>
<dbReference type="InterPro" id="IPR058047">
    <property type="entry name" value="CPSase_preATP-grasp"/>
</dbReference>
<evidence type="ECO:0000256" key="8">
    <source>
        <dbReference type="ARBA" id="ARBA00022840"/>
    </source>
</evidence>
<sequence length="824" mass="92637">MEKLKSVLIIGAGANDVQHGDELDSAIYQVSRVFKQMKIKTILADDNPFSVSLENVDHGCIVPLKVESLMDIINKFHPDAILPTLGNRRAFELTQELLEKGIIRKENIQLLGVPEATIRQINSAVLLERTLRQMEAPVKKIVTVNNYQDALDEATKLGYPVIIRSVLPKSNSTRKIVHDRSELADAVKACLSQSRAEQVVVQQSLAGYKEIEVVVQRDSSGTMMLLSMIEDMDPIGIHASDSIAFNPVQTLRDRQIQDIRDTAFAITRKLRIVGTNHIQFALDTNSDRFYVIKSSPYFDRITAFVSQSTGYPIAQVTAQLYAGKHLRDIDLGENYVHHAALIEPTMDHIAARVPIWGFNDLPKASRLLGTEKRSVGTVFGIGRSTIEALFKAIESRYHEPADFHLAAQKQLTDDQLIAKIVHPEAGRLFVLIEAMQRGYSVNELAEMTKIDPFYFEQINKMRLLIREIAEHPNKEPVLQKAKSYGLSNQLIARLWKTTSEQVYQMSLDHQLLTKYKEIEPSAGEFDQHTNSFYSAYEEENEISRTSQPSALVIGTGGLRLGLSNSGDYFVAMMLKELHNEGFNNVIVNSNPSSVTFNPELAEKRYVEPVTIENILQILRIEQPQYLFIPASYSKLLKSLQNYDLDVKIIVIPDELPTTAASSDRQRYSFNYVYDGNYAYPLGTMTDLFSPIALNYQSTALRYPADLPSSTYQNLNDQASVAVLKLEQPGLYQVIFEENDGEFNLIKVQPLSLPEVAFLSKALHISLPGIFTQLFTGKFDKMLEPKPVSGIVNYRATFPFKALRVKGGIPARNRVIGAQMQFLGE</sequence>
<dbReference type="SUPFAM" id="SSF56059">
    <property type="entry name" value="Glutathione synthetase ATP-binding domain-like"/>
    <property type="match status" value="2"/>
</dbReference>